<proteinExistence type="predicted"/>
<dbReference type="GO" id="GO:0051087">
    <property type="term" value="F:protein-folding chaperone binding"/>
    <property type="evidence" value="ECO:0007669"/>
    <property type="project" value="InterPro"/>
</dbReference>
<feature type="compositionally biased region" description="Basic residues" evidence="1">
    <location>
        <begin position="644"/>
        <end position="655"/>
    </location>
</feature>
<keyword evidence="4" id="KW-1185">Reference proteome</keyword>
<feature type="compositionally biased region" description="Polar residues" evidence="1">
    <location>
        <begin position="231"/>
        <end position="245"/>
    </location>
</feature>
<feature type="compositionally biased region" description="Basic and acidic residues" evidence="1">
    <location>
        <begin position="656"/>
        <end position="717"/>
    </location>
</feature>
<feature type="compositionally biased region" description="Pro residues" evidence="1">
    <location>
        <begin position="399"/>
        <end position="431"/>
    </location>
</feature>
<dbReference type="STRING" id="66420.A0A194PPS6"/>
<evidence type="ECO:0000313" key="3">
    <source>
        <dbReference type="EMBL" id="KPI93135.1"/>
    </source>
</evidence>
<dbReference type="InterPro" id="IPR036533">
    <property type="entry name" value="BAG_dom_sf"/>
</dbReference>
<feature type="compositionally biased region" description="Low complexity" evidence="1">
    <location>
        <begin position="388"/>
        <end position="398"/>
    </location>
</feature>
<evidence type="ECO:0000256" key="1">
    <source>
        <dbReference type="SAM" id="MobiDB-lite"/>
    </source>
</evidence>
<feature type="compositionally biased region" description="Basic and acidic residues" evidence="1">
    <location>
        <begin position="564"/>
        <end position="599"/>
    </location>
</feature>
<dbReference type="EMBL" id="KQ459603">
    <property type="protein sequence ID" value="KPI93135.1"/>
    <property type="molecule type" value="Genomic_DNA"/>
</dbReference>
<organism evidence="3 4">
    <name type="scientific">Papilio xuthus</name>
    <name type="common">Asian swallowtail butterfly</name>
    <dbReference type="NCBI Taxonomy" id="66420"/>
    <lineage>
        <taxon>Eukaryota</taxon>
        <taxon>Metazoa</taxon>
        <taxon>Ecdysozoa</taxon>
        <taxon>Arthropoda</taxon>
        <taxon>Hexapoda</taxon>
        <taxon>Insecta</taxon>
        <taxon>Pterygota</taxon>
        <taxon>Neoptera</taxon>
        <taxon>Endopterygota</taxon>
        <taxon>Lepidoptera</taxon>
        <taxon>Glossata</taxon>
        <taxon>Ditrysia</taxon>
        <taxon>Papilionoidea</taxon>
        <taxon>Papilionidae</taxon>
        <taxon>Papilioninae</taxon>
        <taxon>Papilio</taxon>
    </lineage>
</organism>
<feature type="domain" description="BAG" evidence="2">
    <location>
        <begin position="437"/>
        <end position="510"/>
    </location>
</feature>
<feature type="compositionally biased region" description="Basic and acidic residues" evidence="1">
    <location>
        <begin position="534"/>
        <end position="555"/>
    </location>
</feature>
<protein>
    <submittedName>
        <fullName evidence="3">BAG domain-containing protein Samui</fullName>
    </submittedName>
</protein>
<dbReference type="SUPFAM" id="SSF63491">
    <property type="entry name" value="BAG domain"/>
    <property type="match status" value="1"/>
</dbReference>
<dbReference type="AlphaFoldDB" id="A0A194PPS6"/>
<dbReference type="Gene3D" id="1.20.58.120">
    <property type="entry name" value="BAG domain"/>
    <property type="match status" value="1"/>
</dbReference>
<dbReference type="InterPro" id="IPR003103">
    <property type="entry name" value="BAG_domain"/>
</dbReference>
<feature type="region of interest" description="Disordered" evidence="1">
    <location>
        <begin position="378"/>
        <end position="434"/>
    </location>
</feature>
<dbReference type="Proteomes" id="UP000053268">
    <property type="component" value="Unassembled WGS sequence"/>
</dbReference>
<feature type="region of interest" description="Disordered" evidence="1">
    <location>
        <begin position="87"/>
        <end position="258"/>
    </location>
</feature>
<feature type="compositionally biased region" description="Polar residues" evidence="1">
    <location>
        <begin position="515"/>
        <end position="532"/>
    </location>
</feature>
<dbReference type="SMART" id="SM00264">
    <property type="entry name" value="BAG"/>
    <property type="match status" value="1"/>
</dbReference>
<dbReference type="Pfam" id="PF02179">
    <property type="entry name" value="BAG"/>
    <property type="match status" value="1"/>
</dbReference>
<dbReference type="PROSITE" id="PS51035">
    <property type="entry name" value="BAG"/>
    <property type="match status" value="1"/>
</dbReference>
<dbReference type="PRINTS" id="PR01217">
    <property type="entry name" value="PRICHEXTENSN"/>
</dbReference>
<feature type="region of interest" description="Disordered" evidence="1">
    <location>
        <begin position="511"/>
        <end position="743"/>
    </location>
</feature>
<feature type="region of interest" description="Disordered" evidence="1">
    <location>
        <begin position="349"/>
        <end position="368"/>
    </location>
</feature>
<reference evidence="3 4" key="1">
    <citation type="journal article" date="2015" name="Nat. Commun.">
        <title>Outbred genome sequencing and CRISPR/Cas9 gene editing in butterflies.</title>
        <authorList>
            <person name="Li X."/>
            <person name="Fan D."/>
            <person name="Zhang W."/>
            <person name="Liu G."/>
            <person name="Zhang L."/>
            <person name="Zhao L."/>
            <person name="Fang X."/>
            <person name="Chen L."/>
            <person name="Dong Y."/>
            <person name="Chen Y."/>
            <person name="Ding Y."/>
            <person name="Zhao R."/>
            <person name="Feng M."/>
            <person name="Zhu Y."/>
            <person name="Feng Y."/>
            <person name="Jiang X."/>
            <person name="Zhu D."/>
            <person name="Xiang H."/>
            <person name="Feng X."/>
            <person name="Li S."/>
            <person name="Wang J."/>
            <person name="Zhang G."/>
            <person name="Kronforst M.R."/>
            <person name="Wang W."/>
        </authorList>
    </citation>
    <scope>NUCLEOTIDE SEQUENCE [LARGE SCALE GENOMIC DNA]</scope>
    <source>
        <strain evidence="3">Ya'a_city_454_Px</strain>
        <tissue evidence="3">Whole body</tissue>
    </source>
</reference>
<gene>
    <name evidence="3" type="ORF">RR46_14356</name>
</gene>
<sequence>MESPVVVDKPPEYHGRAAKNNQCYDVIAVWVDVRTSAEEGLRHDGGDYGRAACAANNAQRGFPFDEEEGSGAWSELAARHPDIAARLRQRPATWARKRRPSSQDATDDFDDFSGFDRFPFDDIPSEFREHFPSHWNRRFGSREEAPPPSPPQPQSPQQQSAATQTDCPPGPSAHAAHTAHTAQDDQHTHLPQYGLRNTVDLGQKSPADPSLVDEEDRTQRSMSAPPDNRTAGINNANKMSGQNHQEQSHNPHSEQQSNVRHIPIFVEGRDEPVINKGVDHATHFGDTKPAYVPPPQPHIDRDQYFADDGPVNFHAPPNFSRAFGTPFNKGFRQGPQPFVQQKVYPQAAFARGASPQRSQSPKPQMPPEEHYVKVPVHHEQTAPRAETPSRPQQKQPPRQSTPPTQPPTQPPPQRHTPTPPPQPKPQPPPANDPKTQILAIQTDVLNLMSDVENFTGTKKDKKYLYLDEMLTRNLIKLDNIETEGKENIRQARKEAIRCIQKCIAVLEAKAEKGSNAAQQQDVEMENPESQNDANDDKAVENGEVEMKDVSKEQPKAEAQMVEANTEKPKEDIKQEEVKDQPKDEEPKDEKIQENAKIEASESTEVAQPQIADTRPEEQVKEKTPEIKSDEQKQNENVEEEMKSPKKGTKNIKKRDKSKDKKDATNDSIKDSKTENKQEDKKDSTEQKENKEEKKEEKVEEEKKDADVNVEQKKDIKIESMQVDGKGDKTEPQTMDVDNAAASQ</sequence>
<evidence type="ECO:0000313" key="4">
    <source>
        <dbReference type="Proteomes" id="UP000053268"/>
    </source>
</evidence>
<evidence type="ECO:0000259" key="2">
    <source>
        <dbReference type="PROSITE" id="PS51035"/>
    </source>
</evidence>
<accession>A0A194PPS6</accession>
<name>A0A194PPS6_PAPXU</name>
<feature type="compositionally biased region" description="Basic and acidic residues" evidence="1">
    <location>
        <begin position="613"/>
        <end position="643"/>
    </location>
</feature>